<feature type="region of interest" description="Disordered" evidence="1">
    <location>
        <begin position="67"/>
        <end position="88"/>
    </location>
</feature>
<keyword evidence="3" id="KW-1185">Reference proteome</keyword>
<evidence type="ECO:0000313" key="2">
    <source>
        <dbReference type="EMBL" id="EPB85352.1"/>
    </source>
</evidence>
<dbReference type="EMBL" id="KE124014">
    <property type="protein sequence ID" value="EPB85352.1"/>
    <property type="molecule type" value="Genomic_DNA"/>
</dbReference>
<reference evidence="3" key="1">
    <citation type="submission" date="2013-05" db="EMBL/GenBank/DDBJ databases">
        <title>The Genome sequence of Mucor circinelloides f. circinelloides 1006PhL.</title>
        <authorList>
            <consortium name="The Broad Institute Genomics Platform"/>
            <person name="Cuomo C."/>
            <person name="Earl A."/>
            <person name="Findley K."/>
            <person name="Lee S.C."/>
            <person name="Walker B."/>
            <person name="Young S."/>
            <person name="Zeng Q."/>
            <person name="Gargeya S."/>
            <person name="Fitzgerald M."/>
            <person name="Haas B."/>
            <person name="Abouelleil A."/>
            <person name="Allen A.W."/>
            <person name="Alvarado L."/>
            <person name="Arachchi H.M."/>
            <person name="Berlin A.M."/>
            <person name="Chapman S.B."/>
            <person name="Gainer-Dewar J."/>
            <person name="Goldberg J."/>
            <person name="Griggs A."/>
            <person name="Gujja S."/>
            <person name="Hansen M."/>
            <person name="Howarth C."/>
            <person name="Imamovic A."/>
            <person name="Ireland A."/>
            <person name="Larimer J."/>
            <person name="McCowan C."/>
            <person name="Murphy C."/>
            <person name="Pearson M."/>
            <person name="Poon T.W."/>
            <person name="Priest M."/>
            <person name="Roberts A."/>
            <person name="Saif S."/>
            <person name="Shea T."/>
            <person name="Sisk P."/>
            <person name="Sykes S."/>
            <person name="Wortman J."/>
            <person name="Nusbaum C."/>
            <person name="Birren B."/>
        </authorList>
    </citation>
    <scope>NUCLEOTIDE SEQUENCE [LARGE SCALE GENOMIC DNA]</scope>
    <source>
        <strain evidence="3">1006PhL</strain>
    </source>
</reference>
<dbReference type="AlphaFoldDB" id="S2JAB0"/>
<dbReference type="InParanoid" id="S2JAB0"/>
<dbReference type="Proteomes" id="UP000014254">
    <property type="component" value="Unassembled WGS sequence"/>
</dbReference>
<proteinExistence type="predicted"/>
<name>S2JAB0_MUCC1</name>
<gene>
    <name evidence="2" type="ORF">HMPREF1544_07895</name>
</gene>
<dbReference type="VEuPathDB" id="FungiDB:HMPREF1544_07895"/>
<sequence>MIYEHNPTKLFDSDSESCDTVPCNDTDDEYCVSARVVLQEEEEAIIENNEEGFSVPTGVVPFAATGEEEEEYYDSEECQVGEEQEEEEYDAYYDVEQYEEEDEEESDEEESLISNDMSAYSKMSIDMDVYNDVDVIAVAREVQVGGCGCGWYPMIDEDIEMEDVPYVDVEMLDADEGVEMMSVEDEDVDMEEAADMMDVDGEFW</sequence>
<dbReference type="OrthoDB" id="10470826at2759"/>
<evidence type="ECO:0000256" key="1">
    <source>
        <dbReference type="SAM" id="MobiDB-lite"/>
    </source>
</evidence>
<accession>S2JAB0</accession>
<organism evidence="2 3">
    <name type="scientific">Mucor circinelloides f. circinelloides (strain 1006PhL)</name>
    <name type="common">Mucormycosis agent</name>
    <name type="synonym">Calyptromyces circinelloides</name>
    <dbReference type="NCBI Taxonomy" id="1220926"/>
    <lineage>
        <taxon>Eukaryota</taxon>
        <taxon>Fungi</taxon>
        <taxon>Fungi incertae sedis</taxon>
        <taxon>Mucoromycota</taxon>
        <taxon>Mucoromycotina</taxon>
        <taxon>Mucoromycetes</taxon>
        <taxon>Mucorales</taxon>
        <taxon>Mucorineae</taxon>
        <taxon>Mucoraceae</taxon>
        <taxon>Mucor</taxon>
    </lineage>
</organism>
<protein>
    <submittedName>
        <fullName evidence="2">Uncharacterized protein</fullName>
    </submittedName>
</protein>
<evidence type="ECO:0000313" key="3">
    <source>
        <dbReference type="Proteomes" id="UP000014254"/>
    </source>
</evidence>